<comment type="caution">
    <text evidence="7">The sequence shown here is derived from an EMBL/GenBank/DDBJ whole genome shotgun (WGS) entry which is preliminary data.</text>
</comment>
<dbReference type="GO" id="GO:0005886">
    <property type="term" value="C:plasma membrane"/>
    <property type="evidence" value="ECO:0007669"/>
    <property type="project" value="UniProtKB-SubCell"/>
</dbReference>
<reference evidence="8" key="1">
    <citation type="submission" date="2018-05" db="EMBL/GenBank/DDBJ databases">
        <title>Ignatzschineria dubaiensis sp. nov., isolated from necrotic foot tissues of dromedaries (Camelus dromedarius) and associated maggots in Dubai, United Arab Emirates.</title>
        <authorList>
            <person name="Tsang C.C."/>
            <person name="Tang J.Y.M."/>
            <person name="Fong J.Y.H."/>
            <person name="Kinne J."/>
            <person name="Lee H.H."/>
            <person name="Joseph M."/>
            <person name="Jose S."/>
            <person name="Schuster R.K."/>
            <person name="Tang Y."/>
            <person name="Sivakumar S."/>
            <person name="Chen J.H.K."/>
            <person name="Teng J.L.L."/>
            <person name="Lau S.K.P."/>
            <person name="Wernery U."/>
            <person name="Woo P.C.Y."/>
        </authorList>
    </citation>
    <scope>NUCLEOTIDE SEQUENCE [LARGE SCALE GENOMIC DNA]</scope>
    <source>
        <strain evidence="8">KCTC 22644</strain>
    </source>
</reference>
<evidence type="ECO:0000256" key="1">
    <source>
        <dbReference type="ARBA" id="ARBA00007569"/>
    </source>
</evidence>
<accession>A0A2U2AHF8</accession>
<dbReference type="InterPro" id="IPR037232">
    <property type="entry name" value="NADH_quin_OxRdtase_su_C/D-like"/>
</dbReference>
<dbReference type="AlphaFoldDB" id="A0A2U2AHF8"/>
<dbReference type="NCBIfam" id="NF004730">
    <property type="entry name" value="PRK06074.1-1"/>
    <property type="match status" value="1"/>
</dbReference>
<evidence type="ECO:0000256" key="5">
    <source>
        <dbReference type="RuleBase" id="RU003582"/>
    </source>
</evidence>
<keyword evidence="3" id="KW-0830">Ubiquinone</keyword>
<dbReference type="EMBL" id="QEWQ01000001">
    <property type="protein sequence ID" value="PWD82086.1"/>
    <property type="molecule type" value="Genomic_DNA"/>
</dbReference>
<dbReference type="InterPro" id="IPR001268">
    <property type="entry name" value="NADH_UbQ_OxRdtase_30kDa_su"/>
</dbReference>
<dbReference type="EC" id="7.1.1.-" evidence="3"/>
<dbReference type="HAMAP" id="MF_01357">
    <property type="entry name" value="NDH1_NuoC"/>
    <property type="match status" value="1"/>
</dbReference>
<feature type="domain" description="NADH:ubiquinone oxidoreductase 30kDa subunit" evidence="6">
    <location>
        <begin position="35"/>
        <end position="200"/>
    </location>
</feature>
<keyword evidence="3 4" id="KW-0520">NAD</keyword>
<evidence type="ECO:0000259" key="6">
    <source>
        <dbReference type="Pfam" id="PF00329"/>
    </source>
</evidence>
<keyword evidence="3 5" id="KW-0874">Quinone</keyword>
<comment type="catalytic activity">
    <reaction evidence="3 5">
        <text>a quinone + NADH + 5 H(+)(in) = a quinol + NAD(+) + 4 H(+)(out)</text>
        <dbReference type="Rhea" id="RHEA:57888"/>
        <dbReference type="ChEBI" id="CHEBI:15378"/>
        <dbReference type="ChEBI" id="CHEBI:24646"/>
        <dbReference type="ChEBI" id="CHEBI:57540"/>
        <dbReference type="ChEBI" id="CHEBI:57945"/>
        <dbReference type="ChEBI" id="CHEBI:132124"/>
    </reaction>
</comment>
<dbReference type="InterPro" id="IPR020396">
    <property type="entry name" value="NADH_UbQ_OxRdtase_CS"/>
</dbReference>
<dbReference type="SUPFAM" id="SSF143243">
    <property type="entry name" value="Nqo5-like"/>
    <property type="match status" value="1"/>
</dbReference>
<dbReference type="Gene3D" id="3.30.460.80">
    <property type="entry name" value="NADH:ubiquinone oxidoreductase, 30kDa subunit"/>
    <property type="match status" value="1"/>
</dbReference>
<dbReference type="InterPro" id="IPR010218">
    <property type="entry name" value="NADH_DH_suC"/>
</dbReference>
<gene>
    <name evidence="3" type="primary">nuoC</name>
    <name evidence="7" type="ORF">DC083_02590</name>
</gene>
<name>A0A2U2AHF8_9GAMM</name>
<keyword evidence="3 4" id="KW-1278">Translocase</keyword>
<dbReference type="GO" id="GO:0048038">
    <property type="term" value="F:quinone binding"/>
    <property type="evidence" value="ECO:0007669"/>
    <property type="project" value="UniProtKB-KW"/>
</dbReference>
<evidence type="ECO:0000256" key="3">
    <source>
        <dbReference type="HAMAP-Rule" id="MF_01357"/>
    </source>
</evidence>
<organism evidence="7 8">
    <name type="scientific">Ignatzschineria ureiclastica</name>
    <dbReference type="NCBI Taxonomy" id="472582"/>
    <lineage>
        <taxon>Bacteria</taxon>
        <taxon>Pseudomonadati</taxon>
        <taxon>Pseudomonadota</taxon>
        <taxon>Gammaproteobacteria</taxon>
        <taxon>Cardiobacteriales</taxon>
        <taxon>Ignatzschineriaceae</taxon>
        <taxon>Ignatzschineria</taxon>
    </lineage>
</organism>
<dbReference type="RefSeq" id="WP_109188685.1">
    <property type="nucleotide sequence ID" value="NZ_BMYA01000001.1"/>
</dbReference>
<dbReference type="OrthoDB" id="9803286at2"/>
<evidence type="ECO:0000256" key="2">
    <source>
        <dbReference type="ARBA" id="ARBA00022448"/>
    </source>
</evidence>
<comment type="subcellular location">
    <subcellularLocation>
        <location evidence="3">Cell membrane</location>
        <topology evidence="3">Peripheral membrane protein</topology>
        <orientation evidence="3">Cytoplasmic side</orientation>
    </subcellularLocation>
</comment>
<keyword evidence="3" id="KW-0472">Membrane</keyword>
<keyword evidence="3" id="KW-1003">Cell membrane</keyword>
<evidence type="ECO:0000313" key="7">
    <source>
        <dbReference type="EMBL" id="PWD82086.1"/>
    </source>
</evidence>
<comment type="subunit">
    <text evidence="3">NDH-1 is composed of 14 different subunits. Subunits NuoB, C, D, E, F, and G constitute the peripheral sector of the complex.</text>
</comment>
<dbReference type="GO" id="GO:0050136">
    <property type="term" value="F:NADH dehydrogenase (quinone) (non-electrogenic) activity"/>
    <property type="evidence" value="ECO:0007669"/>
    <property type="project" value="UniProtKB-UniRule"/>
</dbReference>
<protein>
    <recommendedName>
        <fullName evidence="3">NADH-quinone oxidoreductase subunit C</fullName>
        <ecNumber evidence="3">7.1.1.-</ecNumber>
    </recommendedName>
    <alternativeName>
        <fullName evidence="3">NADH dehydrogenase I subunit C</fullName>
    </alternativeName>
    <alternativeName>
        <fullName evidence="3">NDH-1 subunit C</fullName>
    </alternativeName>
</protein>
<dbReference type="PANTHER" id="PTHR10884">
    <property type="entry name" value="NADH DEHYDROGENASE UBIQUINONE IRON-SULFUR PROTEIN 3"/>
    <property type="match status" value="1"/>
</dbReference>
<evidence type="ECO:0000256" key="4">
    <source>
        <dbReference type="RuleBase" id="RU003456"/>
    </source>
</evidence>
<dbReference type="PANTHER" id="PTHR10884:SF14">
    <property type="entry name" value="NADH DEHYDROGENASE [UBIQUINONE] IRON-SULFUR PROTEIN 3, MITOCHONDRIAL"/>
    <property type="match status" value="1"/>
</dbReference>
<evidence type="ECO:0000313" key="8">
    <source>
        <dbReference type="Proteomes" id="UP000245020"/>
    </source>
</evidence>
<keyword evidence="8" id="KW-1185">Reference proteome</keyword>
<dbReference type="Pfam" id="PF00329">
    <property type="entry name" value="Complex1_30kDa"/>
    <property type="match status" value="1"/>
</dbReference>
<comment type="function">
    <text evidence="3">NDH-1 shuttles electrons from NADH, via FMN and iron-sulfur (Fe-S) centers, to quinones in the respiratory chain. The immediate electron acceptor for the enzyme in this species is believed to be ubiquinone. Couples the redox reaction to proton translocation (for every two electrons transferred, four hydrogen ions are translocated across the cytoplasmic membrane), and thus conserves the redox energy in a proton gradient.</text>
</comment>
<comment type="similarity">
    <text evidence="1 3 4">Belongs to the complex I 30 kDa subunit family.</text>
</comment>
<dbReference type="PROSITE" id="PS00542">
    <property type="entry name" value="COMPLEX1_30K"/>
    <property type="match status" value="1"/>
</dbReference>
<keyword evidence="2 3" id="KW-0813">Transport</keyword>
<dbReference type="GO" id="GO:0008137">
    <property type="term" value="F:NADH dehydrogenase (ubiquinone) activity"/>
    <property type="evidence" value="ECO:0007669"/>
    <property type="project" value="InterPro"/>
</dbReference>
<proteinExistence type="inferred from homology"/>
<sequence>MARFIRNPEELLETLTTILGDKILKSVLHVGEVTITIAPDTVHSVMETLRHHDELKFEQMTDITGVDYAAYGLTEWDVEASNHGFSRGTTPQAVGRAGTQLEKTAHKKSMTERFAVVYQLLSLTHNARLRVKTYLDGEQNNTIPMVDSVSDIWAGANWFERETFDMFGIAFRNHPDLRRILSDYGFIGHPLRKDFPLTGNVEVIYDEELRRVVYQPVSIESRVNIPRMIRKG</sequence>
<dbReference type="Proteomes" id="UP000245020">
    <property type="component" value="Unassembled WGS sequence"/>
</dbReference>